<dbReference type="Pfam" id="PF03449">
    <property type="entry name" value="GreA_GreB_N"/>
    <property type="match status" value="1"/>
</dbReference>
<dbReference type="PANTHER" id="PTHR30437:SF4">
    <property type="entry name" value="TRANSCRIPTION ELONGATION FACTOR GREA"/>
    <property type="match status" value="1"/>
</dbReference>
<evidence type="ECO:0000259" key="8">
    <source>
        <dbReference type="Pfam" id="PF03449"/>
    </source>
</evidence>
<proteinExistence type="inferred from homology"/>
<dbReference type="GO" id="GO:0032784">
    <property type="term" value="P:regulation of DNA-templated transcription elongation"/>
    <property type="evidence" value="ECO:0007669"/>
    <property type="project" value="InterPro"/>
</dbReference>
<keyword evidence="3" id="KW-0805">Transcription regulation</keyword>
<evidence type="ECO:0000259" key="7">
    <source>
        <dbReference type="Pfam" id="PF01272"/>
    </source>
</evidence>
<dbReference type="GO" id="GO:0006354">
    <property type="term" value="P:DNA-templated transcription elongation"/>
    <property type="evidence" value="ECO:0007669"/>
    <property type="project" value="TreeGrafter"/>
</dbReference>
<dbReference type="EMBL" id="MNXQ01000046">
    <property type="protein sequence ID" value="OIP03165.1"/>
    <property type="molecule type" value="Genomic_DNA"/>
</dbReference>
<dbReference type="Gene3D" id="3.10.50.30">
    <property type="entry name" value="Transcription elongation factor, GreA/GreB, C-terminal domain"/>
    <property type="match status" value="1"/>
</dbReference>
<dbReference type="InterPro" id="IPR001437">
    <property type="entry name" value="Tscrpt_elong_fac_GreA/B_C"/>
</dbReference>
<evidence type="ECO:0000313" key="9">
    <source>
        <dbReference type="EMBL" id="OIP03165.1"/>
    </source>
</evidence>
<keyword evidence="4" id="KW-0238">DNA-binding</keyword>
<feature type="domain" description="Transcription elongation factor GreA/GreB C-terminal" evidence="7">
    <location>
        <begin position="78"/>
        <end position="141"/>
    </location>
</feature>
<reference evidence="9 10" key="1">
    <citation type="journal article" date="2016" name="Environ. Microbiol.">
        <title>Genomic resolution of a cold subsurface aquifer community provides metabolic insights for novel microbes adapted to high CO concentrations.</title>
        <authorList>
            <person name="Probst A.J."/>
            <person name="Castelle C.J."/>
            <person name="Singh A."/>
            <person name="Brown C.T."/>
            <person name="Anantharaman K."/>
            <person name="Sharon I."/>
            <person name="Hug L.A."/>
            <person name="Burstein D."/>
            <person name="Emerson J.B."/>
            <person name="Thomas B.C."/>
            <person name="Banfield J.F."/>
        </authorList>
    </citation>
    <scope>NUCLEOTIDE SEQUENCE [LARGE SCALE GENOMIC DNA]</scope>
    <source>
        <strain evidence="9">CG2_30_44_31</strain>
    </source>
</reference>
<evidence type="ECO:0000256" key="4">
    <source>
        <dbReference type="ARBA" id="ARBA00023125"/>
    </source>
</evidence>
<dbReference type="GO" id="GO:0003677">
    <property type="term" value="F:DNA binding"/>
    <property type="evidence" value="ECO:0007669"/>
    <property type="project" value="UniProtKB-KW"/>
</dbReference>
<dbReference type="Pfam" id="PF01272">
    <property type="entry name" value="GreA_GreB"/>
    <property type="match status" value="1"/>
</dbReference>
<dbReference type="PIRSF" id="PIRSF006092">
    <property type="entry name" value="GreA_GreB"/>
    <property type="match status" value="1"/>
</dbReference>
<dbReference type="InterPro" id="IPR023459">
    <property type="entry name" value="Tscrpt_elong_fac_GreA/B_fam"/>
</dbReference>
<sequence length="142" mass="15875">MNKIPFTKAGLDKVIAERDKLAGERPEVISNLQKAREMGDLSENGYYKESKARLGWLDSRLRYLNRLIKQAEIMKSGQVTLSDGEKTYEYKIVGGYESNPAEKTISYQSPLGRAISGKKAGDVVKVETPNGTKEYKILKISS</sequence>
<dbReference type="AlphaFoldDB" id="A0A1J5AVL9"/>
<evidence type="ECO:0000313" key="10">
    <source>
        <dbReference type="Proteomes" id="UP000183605"/>
    </source>
</evidence>
<organism evidence="9 10">
    <name type="scientific">Candidatus Beckwithbacteria bacterium CG2_30_44_31</name>
    <dbReference type="NCBI Taxonomy" id="1805035"/>
    <lineage>
        <taxon>Bacteria</taxon>
        <taxon>Candidatus Beckwithiibacteriota</taxon>
    </lineage>
</organism>
<dbReference type="FunFam" id="1.10.287.180:FF:000001">
    <property type="entry name" value="Transcription elongation factor GreA"/>
    <property type="match status" value="1"/>
</dbReference>
<keyword evidence="5" id="KW-0804">Transcription</keyword>
<gene>
    <name evidence="9" type="ORF">AUK18_02515</name>
</gene>
<evidence type="ECO:0000256" key="2">
    <source>
        <dbReference type="ARBA" id="ARBA00013729"/>
    </source>
</evidence>
<evidence type="ECO:0000256" key="1">
    <source>
        <dbReference type="ARBA" id="ARBA00008213"/>
    </source>
</evidence>
<dbReference type="SUPFAM" id="SSF46557">
    <property type="entry name" value="GreA transcript cleavage protein, N-terminal domain"/>
    <property type="match status" value="1"/>
</dbReference>
<comment type="similarity">
    <text evidence="1">Belongs to the GreA/GreB family.</text>
</comment>
<dbReference type="Gene3D" id="1.10.287.180">
    <property type="entry name" value="Transcription elongation factor, GreA/GreB, N-terminal domain"/>
    <property type="match status" value="1"/>
</dbReference>
<comment type="caution">
    <text evidence="9">The sequence shown here is derived from an EMBL/GenBank/DDBJ whole genome shotgun (WGS) entry which is preliminary data.</text>
</comment>
<dbReference type="InterPro" id="IPR036953">
    <property type="entry name" value="GreA/GreB_C_sf"/>
</dbReference>
<evidence type="ECO:0000256" key="5">
    <source>
        <dbReference type="ARBA" id="ARBA00023163"/>
    </source>
</evidence>
<dbReference type="PANTHER" id="PTHR30437">
    <property type="entry name" value="TRANSCRIPTION ELONGATION FACTOR GREA"/>
    <property type="match status" value="1"/>
</dbReference>
<dbReference type="InterPro" id="IPR036805">
    <property type="entry name" value="Tscrpt_elong_fac_GreA/B_N_sf"/>
</dbReference>
<evidence type="ECO:0000256" key="3">
    <source>
        <dbReference type="ARBA" id="ARBA00023015"/>
    </source>
</evidence>
<evidence type="ECO:0000256" key="6">
    <source>
        <dbReference type="ARBA" id="ARBA00030776"/>
    </source>
</evidence>
<protein>
    <recommendedName>
        <fullName evidence="2">Transcription elongation factor GreA</fullName>
    </recommendedName>
    <alternativeName>
        <fullName evidence="6">Transcript cleavage factor GreA</fullName>
    </alternativeName>
</protein>
<dbReference type="InterPro" id="IPR022691">
    <property type="entry name" value="Tscrpt_elong_fac_GreA/B_N"/>
</dbReference>
<feature type="domain" description="Transcription elongation factor GreA/GreB N-terminal" evidence="8">
    <location>
        <begin position="4"/>
        <end position="73"/>
    </location>
</feature>
<dbReference type="GO" id="GO:0070063">
    <property type="term" value="F:RNA polymerase binding"/>
    <property type="evidence" value="ECO:0007669"/>
    <property type="project" value="InterPro"/>
</dbReference>
<dbReference type="SUPFAM" id="SSF54534">
    <property type="entry name" value="FKBP-like"/>
    <property type="match status" value="1"/>
</dbReference>
<accession>A0A1J5AVL9</accession>
<name>A0A1J5AVL9_9BACT</name>
<dbReference type="Proteomes" id="UP000183605">
    <property type="component" value="Unassembled WGS sequence"/>
</dbReference>